<gene>
    <name evidence="2" type="ORF">VTL71DRAFT_4770</name>
</gene>
<protein>
    <recommendedName>
        <fullName evidence="4">Secreted protein</fullName>
    </recommendedName>
</protein>
<organism evidence="2 3">
    <name type="scientific">Oculimacula yallundae</name>
    <dbReference type="NCBI Taxonomy" id="86028"/>
    <lineage>
        <taxon>Eukaryota</taxon>
        <taxon>Fungi</taxon>
        <taxon>Dikarya</taxon>
        <taxon>Ascomycota</taxon>
        <taxon>Pezizomycotina</taxon>
        <taxon>Leotiomycetes</taxon>
        <taxon>Helotiales</taxon>
        <taxon>Ploettnerulaceae</taxon>
        <taxon>Oculimacula</taxon>
    </lineage>
</organism>
<evidence type="ECO:0000313" key="2">
    <source>
        <dbReference type="EMBL" id="KAL2064276.1"/>
    </source>
</evidence>
<feature type="signal peptide" evidence="1">
    <location>
        <begin position="1"/>
        <end position="18"/>
    </location>
</feature>
<feature type="chain" id="PRO_5047090418" description="Secreted protein" evidence="1">
    <location>
        <begin position="19"/>
        <end position="213"/>
    </location>
</feature>
<reference evidence="2 3" key="1">
    <citation type="journal article" date="2024" name="Commun. Biol.">
        <title>Comparative genomic analysis of thermophilic fungi reveals convergent evolutionary adaptations and gene losses.</title>
        <authorList>
            <person name="Steindorff A.S."/>
            <person name="Aguilar-Pontes M.V."/>
            <person name="Robinson A.J."/>
            <person name="Andreopoulos B."/>
            <person name="LaButti K."/>
            <person name="Kuo A."/>
            <person name="Mondo S."/>
            <person name="Riley R."/>
            <person name="Otillar R."/>
            <person name="Haridas S."/>
            <person name="Lipzen A."/>
            <person name="Grimwood J."/>
            <person name="Schmutz J."/>
            <person name="Clum A."/>
            <person name="Reid I.D."/>
            <person name="Moisan M.C."/>
            <person name="Butler G."/>
            <person name="Nguyen T.T.M."/>
            <person name="Dewar K."/>
            <person name="Conant G."/>
            <person name="Drula E."/>
            <person name="Henrissat B."/>
            <person name="Hansel C."/>
            <person name="Singer S."/>
            <person name="Hutchinson M.I."/>
            <person name="de Vries R.P."/>
            <person name="Natvig D.O."/>
            <person name="Powell A.J."/>
            <person name="Tsang A."/>
            <person name="Grigoriev I.V."/>
        </authorList>
    </citation>
    <scope>NUCLEOTIDE SEQUENCE [LARGE SCALE GENOMIC DNA]</scope>
    <source>
        <strain evidence="2 3">CBS 494.80</strain>
    </source>
</reference>
<comment type="caution">
    <text evidence="2">The sequence shown here is derived from an EMBL/GenBank/DDBJ whole genome shotgun (WGS) entry which is preliminary data.</text>
</comment>
<accession>A0ABR4C4K9</accession>
<name>A0ABR4C4K9_9HELO</name>
<keyword evidence="1" id="KW-0732">Signal</keyword>
<dbReference type="PANTHER" id="PTHR38847:SF1">
    <property type="entry name" value="PSEUDOURIDINE SYNTHASE RSUA_RLUA-LIKE DOMAIN-CONTAINING PROTEIN"/>
    <property type="match status" value="1"/>
</dbReference>
<dbReference type="EMBL" id="JAZHXI010000014">
    <property type="protein sequence ID" value="KAL2064276.1"/>
    <property type="molecule type" value="Genomic_DNA"/>
</dbReference>
<evidence type="ECO:0000313" key="3">
    <source>
        <dbReference type="Proteomes" id="UP001595075"/>
    </source>
</evidence>
<dbReference type="Proteomes" id="UP001595075">
    <property type="component" value="Unassembled WGS sequence"/>
</dbReference>
<dbReference type="PANTHER" id="PTHR38847">
    <property type="match status" value="1"/>
</dbReference>
<dbReference type="Pfam" id="PF14273">
    <property type="entry name" value="DUF4360"/>
    <property type="match status" value="1"/>
</dbReference>
<keyword evidence="3" id="KW-1185">Reference proteome</keyword>
<proteinExistence type="predicted"/>
<dbReference type="InterPro" id="IPR025649">
    <property type="entry name" value="DUF4360"/>
</dbReference>
<evidence type="ECO:0000256" key="1">
    <source>
        <dbReference type="SAM" id="SignalP"/>
    </source>
</evidence>
<evidence type="ECO:0008006" key="4">
    <source>
        <dbReference type="Google" id="ProtNLM"/>
    </source>
</evidence>
<sequence length="213" mass="22685">MNMLKSLYTLVLAATVLASPLDFSDVNVGSTSPAPTSVTIKNLVYGGTGCPQGTVGSFISPDRTTFTLIFDRFVASIGPGVAVTENRKNCQLNIELQYPGGFQYSIASTMYRGYVDVDQGVSARQQNTYYFSGQSNQLTSGTDFKGPRAGDYSIVDDLPLTSTIWSPCGATTALNINSQVRLTATNKAGSGVITDDSIDGKITFQVGVQWQAC</sequence>